<comment type="caution">
    <text evidence="1">The sequence shown here is derived from an EMBL/GenBank/DDBJ whole genome shotgun (WGS) entry which is preliminary data.</text>
</comment>
<dbReference type="Proteomes" id="UP000051679">
    <property type="component" value="Unassembled WGS sequence"/>
</dbReference>
<reference evidence="1 2" key="1">
    <citation type="journal article" date="2015" name="Genome Announc.">
        <title>Expanding the biotechnology potential of lactobacilli through comparative genomics of 213 strains and associated genera.</title>
        <authorList>
            <person name="Sun Z."/>
            <person name="Harris H.M."/>
            <person name="McCann A."/>
            <person name="Guo C."/>
            <person name="Argimon S."/>
            <person name="Zhang W."/>
            <person name="Yang X."/>
            <person name="Jeffery I.B."/>
            <person name="Cooney J.C."/>
            <person name="Kagawa T.F."/>
            <person name="Liu W."/>
            <person name="Song Y."/>
            <person name="Salvetti E."/>
            <person name="Wrobel A."/>
            <person name="Rasinkangas P."/>
            <person name="Parkhill J."/>
            <person name="Rea M.C."/>
            <person name="O'Sullivan O."/>
            <person name="Ritari J."/>
            <person name="Douillard F.P."/>
            <person name="Paul Ross R."/>
            <person name="Yang R."/>
            <person name="Briner A.E."/>
            <person name="Felis G.E."/>
            <person name="de Vos W.M."/>
            <person name="Barrangou R."/>
            <person name="Klaenhammer T.R."/>
            <person name="Caufield P.W."/>
            <person name="Cui Y."/>
            <person name="Zhang H."/>
            <person name="O'Toole P.W."/>
        </authorList>
    </citation>
    <scope>NUCLEOTIDE SEQUENCE [LARGE SCALE GENOMIC DNA]</scope>
    <source>
        <strain evidence="1 2">DSM 20505</strain>
    </source>
</reference>
<dbReference type="EMBL" id="AYYO01000024">
    <property type="protein sequence ID" value="KRM55326.1"/>
    <property type="molecule type" value="Genomic_DNA"/>
</dbReference>
<accession>A0A0R1ZK48</accession>
<name>A0A0R1ZK48_9LACO</name>
<organism evidence="1 2">
    <name type="scientific">Lacticaseibacillus sharpeae JCM 1186 = DSM 20505</name>
    <dbReference type="NCBI Taxonomy" id="1291052"/>
    <lineage>
        <taxon>Bacteria</taxon>
        <taxon>Bacillati</taxon>
        <taxon>Bacillota</taxon>
        <taxon>Bacilli</taxon>
        <taxon>Lactobacillales</taxon>
        <taxon>Lactobacillaceae</taxon>
        <taxon>Lacticaseibacillus</taxon>
    </lineage>
</organism>
<gene>
    <name evidence="1" type="ORF">FC18_GL001493</name>
</gene>
<evidence type="ECO:0008006" key="3">
    <source>
        <dbReference type="Google" id="ProtNLM"/>
    </source>
</evidence>
<dbReference type="SUPFAM" id="SSF52540">
    <property type="entry name" value="P-loop containing nucleoside triphosphate hydrolases"/>
    <property type="match status" value="1"/>
</dbReference>
<dbReference type="Gene3D" id="3.40.50.300">
    <property type="entry name" value="P-loop containing nucleotide triphosphate hydrolases"/>
    <property type="match status" value="1"/>
</dbReference>
<proteinExistence type="predicted"/>
<protein>
    <recommendedName>
        <fullName evidence="3">ABC transporter domain-containing protein</fullName>
    </recommendedName>
</protein>
<dbReference type="AlphaFoldDB" id="A0A0R1ZK48"/>
<evidence type="ECO:0000313" key="2">
    <source>
        <dbReference type="Proteomes" id="UP000051679"/>
    </source>
</evidence>
<dbReference type="InterPro" id="IPR027417">
    <property type="entry name" value="P-loop_NTPase"/>
</dbReference>
<keyword evidence="2" id="KW-1185">Reference proteome</keyword>
<evidence type="ECO:0000313" key="1">
    <source>
        <dbReference type="EMBL" id="KRM55326.1"/>
    </source>
</evidence>
<sequence>MESPQIVLLDEPLSGLDRASKQLVIALLVEIKRNMPNLLMVLISHEEDIATLVDVTYEIDSSKVEAVK</sequence>
<dbReference type="PATRIC" id="fig|1291052.5.peg.1515"/>